<sequence>MNAKPHPQTIFECKISSQPGALERVMRVVRVRGFQVEDLRLQRLPDGYEAQLTVSGSRPPETLLRQLQKLLDVKGLKALNQPTQTSTPELACA</sequence>
<keyword evidence="2" id="KW-1185">Reference proteome</keyword>
<reference evidence="1 2" key="1">
    <citation type="journal article" date="2005" name="Nucleic Acids Res.">
        <title>Genomic blueprint of Hahella chejuensis, a marine microbe producing an algicidal agent.</title>
        <authorList>
            <person name="Jeong H."/>
            <person name="Yim J.H."/>
            <person name="Lee C."/>
            <person name="Choi S.-H."/>
            <person name="Park Y.K."/>
            <person name="Yoon S.H."/>
            <person name="Hur C.-G."/>
            <person name="Kang H.-Y."/>
            <person name="Kim D."/>
            <person name="Lee H.H."/>
            <person name="Park K.H."/>
            <person name="Park S.-H."/>
            <person name="Park H.-S."/>
            <person name="Lee H.K."/>
            <person name="Oh T.K."/>
            <person name="Kim J.F."/>
        </authorList>
    </citation>
    <scope>NUCLEOTIDE SEQUENCE [LARGE SCALE GENOMIC DNA]</scope>
    <source>
        <strain evidence="1 2">KCTC 2396</strain>
    </source>
</reference>
<accession>Q2S797</accession>
<dbReference type="Gene3D" id="3.30.70.260">
    <property type="match status" value="1"/>
</dbReference>
<dbReference type="Proteomes" id="UP000000238">
    <property type="component" value="Chromosome"/>
</dbReference>
<dbReference type="EC" id="2.2.1.6" evidence="1"/>
<proteinExistence type="predicted"/>
<dbReference type="HOGENOM" id="CLU_183627_1_0_6"/>
<dbReference type="InterPro" id="IPR045865">
    <property type="entry name" value="ACT-like_dom_sf"/>
</dbReference>
<keyword evidence="1" id="KW-0808">Transferase</keyword>
<name>Q2S797_HAHCH</name>
<evidence type="ECO:0000313" key="2">
    <source>
        <dbReference type="Proteomes" id="UP000000238"/>
    </source>
</evidence>
<gene>
    <name evidence="1" type="primary">ilvM</name>
    <name evidence="1" type="ordered locus">HCH_06859</name>
</gene>
<dbReference type="RefSeq" id="WP_011400527.1">
    <property type="nucleotide sequence ID" value="NC_007645.1"/>
</dbReference>
<protein>
    <submittedName>
        <fullName evidence="1">Acetolactate synthase (Isozyme II), small (Regulatory) subunit</fullName>
        <ecNumber evidence="1">2.2.1.6</ecNumber>
    </submittedName>
</protein>
<dbReference type="eggNOG" id="COG3978">
    <property type="taxonomic scope" value="Bacteria"/>
</dbReference>
<dbReference type="KEGG" id="hch:HCH_06859"/>
<dbReference type="STRING" id="349521.HCH_06859"/>
<dbReference type="AlphaFoldDB" id="Q2S797"/>
<dbReference type="OrthoDB" id="6198158at2"/>
<dbReference type="GO" id="GO:0003984">
    <property type="term" value="F:acetolactate synthase activity"/>
    <property type="evidence" value="ECO:0007669"/>
    <property type="project" value="UniProtKB-EC"/>
</dbReference>
<dbReference type="EMBL" id="CP000155">
    <property type="protein sequence ID" value="ABC33477.1"/>
    <property type="molecule type" value="Genomic_DNA"/>
</dbReference>
<organism evidence="1 2">
    <name type="scientific">Hahella chejuensis (strain KCTC 2396)</name>
    <dbReference type="NCBI Taxonomy" id="349521"/>
    <lineage>
        <taxon>Bacteria</taxon>
        <taxon>Pseudomonadati</taxon>
        <taxon>Pseudomonadota</taxon>
        <taxon>Gammaproteobacteria</taxon>
        <taxon>Oceanospirillales</taxon>
        <taxon>Hahellaceae</taxon>
        <taxon>Hahella</taxon>
    </lineage>
</organism>
<dbReference type="Pfam" id="PF13710">
    <property type="entry name" value="ACT_5"/>
    <property type="match status" value="1"/>
</dbReference>
<dbReference type="SUPFAM" id="SSF55021">
    <property type="entry name" value="ACT-like"/>
    <property type="match status" value="1"/>
</dbReference>
<evidence type="ECO:0000313" key="1">
    <source>
        <dbReference type="EMBL" id="ABC33477.1"/>
    </source>
</evidence>